<protein>
    <recommendedName>
        <fullName evidence="3">Protein kinase domain-containing protein</fullName>
    </recommendedName>
</protein>
<evidence type="ECO:0000313" key="2">
    <source>
        <dbReference type="Proteomes" id="UP000749309"/>
    </source>
</evidence>
<dbReference type="Gene3D" id="1.10.510.10">
    <property type="entry name" value="Transferase(Phosphotransferase) domain 1"/>
    <property type="match status" value="1"/>
</dbReference>
<dbReference type="SUPFAM" id="SSF56112">
    <property type="entry name" value="Protein kinase-like (PK-like)"/>
    <property type="match status" value="1"/>
</dbReference>
<evidence type="ECO:0008006" key="3">
    <source>
        <dbReference type="Google" id="ProtNLM"/>
    </source>
</evidence>
<name>A0A9P4YGN9_9EURO</name>
<dbReference type="EMBL" id="JAAQVJ010000132">
    <property type="protein sequence ID" value="KAF3893705.1"/>
    <property type="molecule type" value="Genomic_DNA"/>
</dbReference>
<reference evidence="1" key="1">
    <citation type="submission" date="2020-03" db="EMBL/GenBank/DDBJ databases">
        <title>Whole Genome Sequence of Trichophyton interdigitale from India.</title>
        <authorList>
            <person name="Kumar P."/>
        </authorList>
    </citation>
    <scope>NUCLEOTIDE SEQUENCE</scope>
    <source>
        <strain evidence="1">UCMS-IGIB-CI14</strain>
    </source>
</reference>
<proteinExistence type="predicted"/>
<accession>A0A9P4YGN9</accession>
<comment type="caution">
    <text evidence="1">The sequence shown here is derived from an EMBL/GenBank/DDBJ whole genome shotgun (WGS) entry which is preliminary data.</text>
</comment>
<evidence type="ECO:0000313" key="1">
    <source>
        <dbReference type="EMBL" id="KAF3893705.1"/>
    </source>
</evidence>
<dbReference type="Proteomes" id="UP000749309">
    <property type="component" value="Unassembled WGS sequence"/>
</dbReference>
<dbReference type="AlphaFoldDB" id="A0A9P4YGN9"/>
<gene>
    <name evidence="1" type="ORF">GY632_4090</name>
</gene>
<organism evidence="1 2">
    <name type="scientific">Trichophyton interdigitale</name>
    <dbReference type="NCBI Taxonomy" id="101480"/>
    <lineage>
        <taxon>Eukaryota</taxon>
        <taxon>Fungi</taxon>
        <taxon>Dikarya</taxon>
        <taxon>Ascomycota</taxon>
        <taxon>Pezizomycotina</taxon>
        <taxon>Eurotiomycetes</taxon>
        <taxon>Eurotiomycetidae</taxon>
        <taxon>Onygenales</taxon>
        <taxon>Arthrodermataceae</taxon>
        <taxon>Trichophyton</taxon>
    </lineage>
</organism>
<sequence>MASVGTRIVGESGNQYIIERLLQEKKPPDIRVCLANNRTEKFILKSVHNFDYYHDDSITAFLKHINVLWNGFDETTPCEPFALWKGVDPVIKDSIAGLTDIDPKKRLTAQEILNHSWFQGVKD</sequence>
<dbReference type="InterPro" id="IPR011009">
    <property type="entry name" value="Kinase-like_dom_sf"/>
</dbReference>